<dbReference type="InterPro" id="IPR015712">
    <property type="entry name" value="DNA-dir_RNA_pol_su2"/>
</dbReference>
<evidence type="ECO:0000259" key="12">
    <source>
        <dbReference type="Pfam" id="PF04560"/>
    </source>
</evidence>
<dbReference type="PROSITE" id="PS01166">
    <property type="entry name" value="RNA_POL_BETA"/>
    <property type="match status" value="1"/>
</dbReference>
<evidence type="ECO:0000313" key="18">
    <source>
        <dbReference type="Proteomes" id="UP000190935"/>
    </source>
</evidence>
<dbReference type="InterPro" id="IPR007642">
    <property type="entry name" value="RNA_pol_Rpb2_2"/>
</dbReference>
<evidence type="ECO:0000256" key="3">
    <source>
        <dbReference type="ARBA" id="ARBA00022679"/>
    </source>
</evidence>
<feature type="domain" description="RNA polymerase Rpb2" evidence="12">
    <location>
        <begin position="1068"/>
        <end position="1142"/>
    </location>
</feature>
<feature type="domain" description="RNA polymerase Rpb2" evidence="13">
    <location>
        <begin position="378"/>
        <end position="415"/>
    </location>
</feature>
<keyword evidence="5 7" id="KW-0804">Transcription</keyword>
<evidence type="ECO:0000256" key="4">
    <source>
        <dbReference type="ARBA" id="ARBA00022695"/>
    </source>
</evidence>
<protein>
    <recommendedName>
        <fullName evidence="7 9">DNA-directed RNA polymerase subunit beta</fullName>
        <shortName evidence="7">RNAP subunit beta</shortName>
        <ecNumber evidence="7 9">2.7.7.6</ecNumber>
    </recommendedName>
    <alternativeName>
        <fullName evidence="7">RNA polymerase subunit beta</fullName>
    </alternativeName>
    <alternativeName>
        <fullName evidence="7">Transcriptase subunit beta</fullName>
    </alternativeName>
</protein>
<feature type="domain" description="DNA-directed RNA polymerase subunit 2 hybrid-binding" evidence="11">
    <location>
        <begin position="680"/>
        <end position="1066"/>
    </location>
</feature>
<evidence type="ECO:0000259" key="13">
    <source>
        <dbReference type="Pfam" id="PF04561"/>
    </source>
</evidence>
<comment type="similarity">
    <text evidence="7 8">Belongs to the RNA polymerase beta chain family.</text>
</comment>
<dbReference type="PANTHER" id="PTHR20856">
    <property type="entry name" value="DNA-DIRECTED RNA POLYMERASE I SUBUNIT 2"/>
    <property type="match status" value="1"/>
</dbReference>
<dbReference type="Gene3D" id="3.90.1110.10">
    <property type="entry name" value="RNA polymerase Rpb2, domain 2"/>
    <property type="match status" value="1"/>
</dbReference>
<dbReference type="Gene3D" id="3.90.1800.10">
    <property type="entry name" value="RNA polymerase alpha subunit dimerisation domain"/>
    <property type="match status" value="1"/>
</dbReference>
<dbReference type="SUPFAM" id="SSF64484">
    <property type="entry name" value="beta and beta-prime subunits of DNA dependent RNA-polymerase"/>
    <property type="match status" value="1"/>
</dbReference>
<evidence type="ECO:0000256" key="7">
    <source>
        <dbReference type="HAMAP-Rule" id="MF_01321"/>
    </source>
</evidence>
<dbReference type="Gene3D" id="2.30.150.10">
    <property type="entry name" value="DNA-directed RNA polymerase, beta subunit, external 1 domain"/>
    <property type="match status" value="1"/>
</dbReference>
<dbReference type="InterPro" id="IPR037034">
    <property type="entry name" value="RNA_pol_Rpb2_2_sf"/>
</dbReference>
<dbReference type="GO" id="GO:0000428">
    <property type="term" value="C:DNA-directed RNA polymerase complex"/>
    <property type="evidence" value="ECO:0007669"/>
    <property type="project" value="UniProtKB-KW"/>
</dbReference>
<evidence type="ECO:0000256" key="5">
    <source>
        <dbReference type="ARBA" id="ARBA00023163"/>
    </source>
</evidence>
<dbReference type="NCBIfam" id="TIGR02013">
    <property type="entry name" value="rpoB"/>
    <property type="match status" value="1"/>
</dbReference>
<evidence type="ECO:0000256" key="9">
    <source>
        <dbReference type="RuleBase" id="RU363031"/>
    </source>
</evidence>
<comment type="function">
    <text evidence="1 7 9">DNA-dependent RNA polymerase catalyzes the transcription of DNA into RNA using the four ribonucleoside triphosphates as substrates.</text>
</comment>
<dbReference type="Gene3D" id="2.40.50.100">
    <property type="match status" value="1"/>
</dbReference>
<dbReference type="InterPro" id="IPR019462">
    <property type="entry name" value="DNA-dir_RNA_pol_bsu_external_1"/>
</dbReference>
<evidence type="ECO:0000259" key="15">
    <source>
        <dbReference type="Pfam" id="PF04565"/>
    </source>
</evidence>
<comment type="subunit">
    <text evidence="7 9">The RNAP catalytic core consists of 2 alpha, 1 beta, 1 beta' and 1 omega subunit. When a sigma factor is associated with the core the holoenzyme is formed, which can initiate transcription.</text>
</comment>
<dbReference type="InterPro" id="IPR042107">
    <property type="entry name" value="DNA-dir_RNA_pol_bsu_ext_1_sf"/>
</dbReference>
<dbReference type="Gene3D" id="3.90.1100.10">
    <property type="match status" value="2"/>
</dbReference>
<dbReference type="Pfam" id="PF10385">
    <property type="entry name" value="RNA_pol_Rpb2_45"/>
    <property type="match status" value="1"/>
</dbReference>
<organism evidence="17 18">
    <name type="scientific">Ligilactobacillus acidipiscis</name>
    <dbReference type="NCBI Taxonomy" id="89059"/>
    <lineage>
        <taxon>Bacteria</taxon>
        <taxon>Bacillati</taxon>
        <taxon>Bacillota</taxon>
        <taxon>Bacilli</taxon>
        <taxon>Lactobacillales</taxon>
        <taxon>Lactobacillaceae</taxon>
        <taxon>Ligilactobacillus</taxon>
    </lineage>
</organism>
<evidence type="ECO:0000259" key="14">
    <source>
        <dbReference type="Pfam" id="PF04563"/>
    </source>
</evidence>
<dbReference type="Gene3D" id="2.40.270.10">
    <property type="entry name" value="DNA-directed RNA polymerase, subunit 2, domain 6"/>
    <property type="match status" value="1"/>
</dbReference>
<dbReference type="Pfam" id="PF00562">
    <property type="entry name" value="RNA_pol_Rpb2_6"/>
    <property type="match status" value="1"/>
</dbReference>
<dbReference type="InterPro" id="IPR007120">
    <property type="entry name" value="DNA-dir_RNAP_su2_dom"/>
</dbReference>
<evidence type="ECO:0000313" key="17">
    <source>
        <dbReference type="EMBL" id="SFV41187.1"/>
    </source>
</evidence>
<comment type="catalytic activity">
    <reaction evidence="6 7 9">
        <text>RNA(n) + a ribonucleoside 5'-triphosphate = RNA(n+1) + diphosphate</text>
        <dbReference type="Rhea" id="RHEA:21248"/>
        <dbReference type="Rhea" id="RHEA-COMP:14527"/>
        <dbReference type="Rhea" id="RHEA-COMP:17342"/>
        <dbReference type="ChEBI" id="CHEBI:33019"/>
        <dbReference type="ChEBI" id="CHEBI:61557"/>
        <dbReference type="ChEBI" id="CHEBI:140395"/>
        <dbReference type="EC" id="2.7.7.6"/>
    </reaction>
</comment>
<feature type="domain" description="RNA polymerase beta subunit protrusion" evidence="14">
    <location>
        <begin position="28"/>
        <end position="459"/>
    </location>
</feature>
<evidence type="ECO:0000259" key="11">
    <source>
        <dbReference type="Pfam" id="PF00562"/>
    </source>
</evidence>
<dbReference type="GO" id="GO:0032549">
    <property type="term" value="F:ribonucleoside binding"/>
    <property type="evidence" value="ECO:0007669"/>
    <property type="project" value="InterPro"/>
</dbReference>
<evidence type="ECO:0000256" key="8">
    <source>
        <dbReference type="RuleBase" id="RU000434"/>
    </source>
</evidence>
<keyword evidence="3 7" id="KW-0808">Transferase</keyword>
<keyword evidence="2 7" id="KW-0240">DNA-directed RNA polymerase</keyword>
<dbReference type="GO" id="GO:0006351">
    <property type="term" value="P:DNA-templated transcription"/>
    <property type="evidence" value="ECO:0007669"/>
    <property type="project" value="UniProtKB-UniRule"/>
</dbReference>
<dbReference type="InterPro" id="IPR007645">
    <property type="entry name" value="RNA_pol_Rpb2_3"/>
</dbReference>
<dbReference type="Pfam" id="PF04561">
    <property type="entry name" value="RNA_pol_Rpb2_2"/>
    <property type="match status" value="2"/>
</dbReference>
<dbReference type="InterPro" id="IPR007644">
    <property type="entry name" value="RNA_pol_bsu_protrusion"/>
</dbReference>
<dbReference type="KEGG" id="laca:LAC1533_1764"/>
<dbReference type="Pfam" id="PF04565">
    <property type="entry name" value="RNA_pol_Rpb2_3"/>
    <property type="match status" value="1"/>
</dbReference>
<dbReference type="Gene3D" id="2.40.50.150">
    <property type="match status" value="1"/>
</dbReference>
<dbReference type="NCBIfam" id="NF001616">
    <property type="entry name" value="PRK00405.1"/>
    <property type="match status" value="1"/>
</dbReference>
<feature type="domain" description="RNA polymerase Rpb2" evidence="15">
    <location>
        <begin position="474"/>
        <end position="542"/>
    </location>
</feature>
<dbReference type="CDD" id="cd00653">
    <property type="entry name" value="RNA_pol_B_RPB2"/>
    <property type="match status" value="1"/>
</dbReference>
<accession>A0A1K1KQK2</accession>
<dbReference type="AlphaFoldDB" id="A0A1K1KQK2"/>
<dbReference type="InterPro" id="IPR037033">
    <property type="entry name" value="DNA-dir_RNAP_su2_hyb_sf"/>
</dbReference>
<dbReference type="InterPro" id="IPR010243">
    <property type="entry name" value="RNA_pol_bsu_bac"/>
</dbReference>
<dbReference type="GO" id="GO:0003899">
    <property type="term" value="F:DNA-directed RNA polymerase activity"/>
    <property type="evidence" value="ECO:0007669"/>
    <property type="project" value="UniProtKB-UniRule"/>
</dbReference>
<dbReference type="GO" id="GO:0003677">
    <property type="term" value="F:DNA binding"/>
    <property type="evidence" value="ECO:0007669"/>
    <property type="project" value="UniProtKB-UniRule"/>
</dbReference>
<dbReference type="EC" id="2.7.7.6" evidence="7 9"/>
<evidence type="ECO:0000256" key="6">
    <source>
        <dbReference type="ARBA" id="ARBA00048552"/>
    </source>
</evidence>
<dbReference type="InterPro" id="IPR007121">
    <property type="entry name" value="RNA_pol_bsu_CS"/>
</dbReference>
<dbReference type="Pfam" id="PF04563">
    <property type="entry name" value="RNA_pol_Rpb2_1"/>
    <property type="match status" value="1"/>
</dbReference>
<dbReference type="InterPro" id="IPR007641">
    <property type="entry name" value="RNA_pol_Rpb2_7"/>
</dbReference>
<feature type="domain" description="DNA-directed RNA polymerase beta subunit external 1" evidence="16">
    <location>
        <begin position="552"/>
        <end position="619"/>
    </location>
</feature>
<dbReference type="Pfam" id="PF04560">
    <property type="entry name" value="RNA_pol_Rpb2_7"/>
    <property type="match status" value="1"/>
</dbReference>
<feature type="domain" description="RNA polymerase Rpb2" evidence="13">
    <location>
        <begin position="140"/>
        <end position="288"/>
    </location>
</feature>
<proteinExistence type="inferred from homology"/>
<evidence type="ECO:0000259" key="16">
    <source>
        <dbReference type="Pfam" id="PF10385"/>
    </source>
</evidence>
<reference evidence="18" key="1">
    <citation type="submission" date="2016-11" db="EMBL/GenBank/DDBJ databases">
        <authorList>
            <person name="Papadimitriou K."/>
        </authorList>
    </citation>
    <scope>NUCLEOTIDE SEQUENCE [LARGE SCALE GENOMIC DNA]</scope>
    <source>
        <strain evidence="18">ACA-DC 1533</strain>
    </source>
</reference>
<evidence type="ECO:0000256" key="2">
    <source>
        <dbReference type="ARBA" id="ARBA00022478"/>
    </source>
</evidence>
<sequence>MAGHLVKYGKNRVRRSYSRIKEVLDLPNLVEIQTNSYKWFLDEGLREMFEDIMPIDDFQGKLSMEFVDYQLLEPKYTVDEAREHDANYSAPLHVTLRLINHETDEIKSQDVFFGDFPLMTREGTFIINGAERVIVSQLVRSPGVYFNSELDKNGRTNYGTTVIPNRGAWLEYETDAKNISYVRIDRTRKIPMTELIRALGYGSDSEILDMMGETDSLMFTLEKDVHKNPEDSRVEESLKDIYERLRPGEPKTADSSRSLLTARFFDPKRYDLAAVGRYKINKKLDLKTRLLNSVVAETLADPDTGEIIVNKDETIDKRVMDKLAPYLKRDDFKMVTFQPSDDGVVQEPMKLQIIKVYSKNDPERVVNIMGNGNVDLKYKHITPADIIASMNYFFNLQEGYGSTDDIDHLGNRRIRSVGELLQNQFRIGLSRMERVVRERMSIQDTSTVTPQQLINIRPVVASIKEFFGSSQLSQFMDQTNPLGELTHKRRLSALGPGGLTRDRAGYEVRDVHYTHYGRMCPIETPEGPNIGLINSLASYARVNKYGFVETPYRRVSWDTHKVTQKIDYLAADEEDPYVVAQANTPLNDDGSFVNDIVMARKEEENMEISIDKVDYMDVSPKQVVAVATACIPFLENDDSNRALMGANMQRQAVPLLQPHSPLVGTGIEYKAAHDSGDALIADHDGVVEYVDAKEIRVRLEDGSLDKYKLMKFRRSNGGKNYNQTPIVHVGEEVEADSVLADGPSMEQGELALGQNPLIAFMTWDGYNFEDAIAISERLVKDDVYTSIHIEEHESEARDTKLGPEEITREIPNVGEDALKDLDEFGIVRIGAEVQDGDILVGKVTPKGVTELSAEERLLHAIFGEKAREVRDTSLHVPHGGGGIVQDVKIFTRQNGDELSPGVNQMVRVYIAQKRKLQVGDKMAGRHGNKGTVSVVIPEEDMPFMPDGTPIDIMLSPMGVPSRMNIGQVLDLHLGMAARKLGIHVASPVFDGATDDDIWAALKEAGLPNDGKSILYDGRTGEPFDNRIAVGVMYYMKLAHMVDDKIHARSIGPYSLVTQQPLGGKAQFGGQRFGEMEVWALEAYGAAYTLQEILTYKSDDVTGRVRTYEAIVKGEPIPQPGVPESFRVLVKELQALGLDMKVLDSDKQEIELREMDDDDDEVVNVDALNKYAKEQADKKAEEAQESKDSETEQKS</sequence>
<dbReference type="HAMAP" id="MF_01321">
    <property type="entry name" value="RNApol_bact_RpoB"/>
    <property type="match status" value="1"/>
</dbReference>
<dbReference type="Proteomes" id="UP000190935">
    <property type="component" value="Chromosome I"/>
</dbReference>
<dbReference type="EMBL" id="LT630287">
    <property type="protein sequence ID" value="SFV41187.1"/>
    <property type="molecule type" value="Genomic_DNA"/>
</dbReference>
<feature type="region of interest" description="Disordered" evidence="10">
    <location>
        <begin position="1172"/>
        <end position="1194"/>
    </location>
</feature>
<dbReference type="FunFam" id="3.90.1800.10:FF:000001">
    <property type="entry name" value="DNA-directed RNA polymerase subunit beta"/>
    <property type="match status" value="1"/>
</dbReference>
<evidence type="ECO:0000256" key="10">
    <source>
        <dbReference type="SAM" id="MobiDB-lite"/>
    </source>
</evidence>
<evidence type="ECO:0000256" key="1">
    <source>
        <dbReference type="ARBA" id="ARBA00004026"/>
    </source>
</evidence>
<keyword evidence="4 7" id="KW-0548">Nucleotidyltransferase</keyword>
<gene>
    <name evidence="7" type="primary">rpoB</name>
    <name evidence="17" type="ORF">LAC1533_1764</name>
</gene>
<dbReference type="InterPro" id="IPR014724">
    <property type="entry name" value="RNA_pol_RPB2_OB-fold"/>
</dbReference>
<name>A0A1K1KQK2_9LACO</name>